<sequence length="377" mass="39403">MHSRRRDLPVPTAAIVWKEGDSFSLEEIYLDELRSDEVRVHLVATGVCHTDLSAANGSTPFPLPGVLGHEGAGIVEAVGTSVTRTKVGDRVLLSFTSCGRCAGCRNGHPALCDSHLILNLFGGRRADGTTTLRHSSGELNAHFFGQSSFSETAVVDERSIVVLPSDTTNDELIIFAPLGCGFQTGAGAVLNVLRPEPGSTIAVTGAGAVGLAAAMAARMTPASRVIVIDRVQSRLELAKQLGASDVIDTSDNDLTSSLLDITDGRGVDYVVETTGNVGVLEASVLSLAVGGTCALIGAPRAGSTAAFDVNRMLPGRVIRGITLGDSEPQTFIPVLIDAYRRGLFPIDRLERVYPFADINAAAADAAAGVTIKPVLVF</sequence>
<evidence type="ECO:0000313" key="9">
    <source>
        <dbReference type="EMBL" id="TXN29533.1"/>
    </source>
</evidence>
<dbReference type="Proteomes" id="UP000321379">
    <property type="component" value="Unassembled WGS sequence"/>
</dbReference>
<keyword evidence="4 7" id="KW-0862">Zinc</keyword>
<dbReference type="PROSITE" id="PS00059">
    <property type="entry name" value="ADH_ZINC"/>
    <property type="match status" value="1"/>
</dbReference>
<dbReference type="InterPro" id="IPR013149">
    <property type="entry name" value="ADH-like_C"/>
</dbReference>
<dbReference type="CDD" id="cd08278">
    <property type="entry name" value="benzyl_alcohol_DH"/>
    <property type="match status" value="1"/>
</dbReference>
<dbReference type="Gene3D" id="3.90.180.10">
    <property type="entry name" value="Medium-chain alcohol dehydrogenases, catalytic domain"/>
    <property type="match status" value="1"/>
</dbReference>
<dbReference type="FunFam" id="3.40.50.720:FF:000003">
    <property type="entry name" value="S-(hydroxymethyl)glutathione dehydrogenase"/>
    <property type="match status" value="1"/>
</dbReference>
<evidence type="ECO:0000256" key="7">
    <source>
        <dbReference type="RuleBase" id="RU361277"/>
    </source>
</evidence>
<evidence type="ECO:0000256" key="4">
    <source>
        <dbReference type="ARBA" id="ARBA00022833"/>
    </source>
</evidence>
<evidence type="ECO:0000313" key="10">
    <source>
        <dbReference type="Proteomes" id="UP000321379"/>
    </source>
</evidence>
<dbReference type="InterPro" id="IPR002328">
    <property type="entry name" value="ADH_Zn_CS"/>
</dbReference>
<keyword evidence="10" id="KW-1185">Reference proteome</keyword>
<dbReference type="SUPFAM" id="SSF50129">
    <property type="entry name" value="GroES-like"/>
    <property type="match status" value="1"/>
</dbReference>
<comment type="similarity">
    <text evidence="2 7">Belongs to the zinc-containing alcohol dehydrogenase family.</text>
</comment>
<dbReference type="PANTHER" id="PTHR43880:SF12">
    <property type="entry name" value="ALCOHOL DEHYDROGENASE CLASS-3"/>
    <property type="match status" value="1"/>
</dbReference>
<keyword evidence="5" id="KW-0560">Oxidoreductase</keyword>
<dbReference type="Pfam" id="PF08240">
    <property type="entry name" value="ADH_N"/>
    <property type="match status" value="1"/>
</dbReference>
<evidence type="ECO:0000256" key="2">
    <source>
        <dbReference type="ARBA" id="ARBA00008072"/>
    </source>
</evidence>
<dbReference type="GO" id="GO:0051903">
    <property type="term" value="F:S-(hydroxymethyl)glutathione dehydrogenase [NAD(P)+] activity"/>
    <property type="evidence" value="ECO:0007669"/>
    <property type="project" value="TreeGrafter"/>
</dbReference>
<dbReference type="AlphaFoldDB" id="A0A5C8UMG9"/>
<dbReference type="PANTHER" id="PTHR43880">
    <property type="entry name" value="ALCOHOL DEHYDROGENASE"/>
    <property type="match status" value="1"/>
</dbReference>
<dbReference type="Gene3D" id="3.40.50.720">
    <property type="entry name" value="NAD(P)-binding Rossmann-like Domain"/>
    <property type="match status" value="1"/>
</dbReference>
<dbReference type="InterPro" id="IPR011032">
    <property type="entry name" value="GroES-like_sf"/>
</dbReference>
<gene>
    <name evidence="9" type="ORF">FVP33_14960</name>
</gene>
<keyword evidence="3 7" id="KW-0479">Metal-binding</keyword>
<dbReference type="SUPFAM" id="SSF51735">
    <property type="entry name" value="NAD(P)-binding Rossmann-fold domains"/>
    <property type="match status" value="1"/>
</dbReference>
<evidence type="ECO:0000259" key="8">
    <source>
        <dbReference type="SMART" id="SM00829"/>
    </source>
</evidence>
<dbReference type="Pfam" id="PF00107">
    <property type="entry name" value="ADH_zinc_N"/>
    <property type="match status" value="1"/>
</dbReference>
<accession>A0A5C8UMG9</accession>
<feature type="domain" description="Enoyl reductase (ER)" evidence="8">
    <location>
        <begin position="20"/>
        <end position="375"/>
    </location>
</feature>
<protein>
    <submittedName>
        <fullName evidence="9">NAD(P)-dependent alcohol dehydrogenase</fullName>
    </submittedName>
</protein>
<name>A0A5C8UMG9_9MICO</name>
<comment type="cofactor">
    <cofactor evidence="1 7">
        <name>Zn(2+)</name>
        <dbReference type="ChEBI" id="CHEBI:29105"/>
    </cofactor>
</comment>
<proteinExistence type="inferred from homology"/>
<keyword evidence="6" id="KW-0520">NAD</keyword>
<evidence type="ECO:0000256" key="5">
    <source>
        <dbReference type="ARBA" id="ARBA00023002"/>
    </source>
</evidence>
<comment type="caution">
    <text evidence="9">The sequence shown here is derived from an EMBL/GenBank/DDBJ whole genome shotgun (WGS) entry which is preliminary data.</text>
</comment>
<evidence type="ECO:0000256" key="1">
    <source>
        <dbReference type="ARBA" id="ARBA00001947"/>
    </source>
</evidence>
<organism evidence="9 10">
    <name type="scientific">Lacisediminihabitans profunda</name>
    <dbReference type="NCBI Taxonomy" id="2594790"/>
    <lineage>
        <taxon>Bacteria</taxon>
        <taxon>Bacillati</taxon>
        <taxon>Actinomycetota</taxon>
        <taxon>Actinomycetes</taxon>
        <taxon>Micrococcales</taxon>
        <taxon>Microbacteriaceae</taxon>
        <taxon>Lacisediminihabitans</taxon>
    </lineage>
</organism>
<dbReference type="GO" id="GO:0046294">
    <property type="term" value="P:formaldehyde catabolic process"/>
    <property type="evidence" value="ECO:0007669"/>
    <property type="project" value="TreeGrafter"/>
</dbReference>
<dbReference type="SMART" id="SM00829">
    <property type="entry name" value="PKS_ER"/>
    <property type="match status" value="1"/>
</dbReference>
<dbReference type="InterPro" id="IPR013154">
    <property type="entry name" value="ADH-like_N"/>
</dbReference>
<dbReference type="InterPro" id="IPR036291">
    <property type="entry name" value="NAD(P)-bd_dom_sf"/>
</dbReference>
<dbReference type="GO" id="GO:0005829">
    <property type="term" value="C:cytosol"/>
    <property type="evidence" value="ECO:0007669"/>
    <property type="project" value="TreeGrafter"/>
</dbReference>
<reference evidence="9 10" key="1">
    <citation type="submission" date="2019-08" db="EMBL/GenBank/DDBJ databases">
        <title>Bacterial whole genome sequence for Glaciihabitans sp. CHu50b-6-2.</title>
        <authorList>
            <person name="Jin L."/>
        </authorList>
    </citation>
    <scope>NUCLEOTIDE SEQUENCE [LARGE SCALE GENOMIC DNA]</scope>
    <source>
        <strain evidence="9 10">CHu50b-6-2</strain>
    </source>
</reference>
<dbReference type="EMBL" id="VRMG01000009">
    <property type="protein sequence ID" value="TXN29533.1"/>
    <property type="molecule type" value="Genomic_DNA"/>
</dbReference>
<dbReference type="InterPro" id="IPR020843">
    <property type="entry name" value="ER"/>
</dbReference>
<dbReference type="GO" id="GO:0008270">
    <property type="term" value="F:zinc ion binding"/>
    <property type="evidence" value="ECO:0007669"/>
    <property type="project" value="InterPro"/>
</dbReference>
<evidence type="ECO:0000256" key="3">
    <source>
        <dbReference type="ARBA" id="ARBA00022723"/>
    </source>
</evidence>
<evidence type="ECO:0000256" key="6">
    <source>
        <dbReference type="ARBA" id="ARBA00023027"/>
    </source>
</evidence>